<dbReference type="PROSITE" id="PS00041">
    <property type="entry name" value="HTH_ARAC_FAMILY_1"/>
    <property type="match status" value="1"/>
</dbReference>
<dbReference type="AlphaFoldDB" id="A0A1D8GL24"/>
<keyword evidence="4" id="KW-0175">Coiled coil</keyword>
<dbReference type="GO" id="GO:0003700">
    <property type="term" value="F:DNA-binding transcription factor activity"/>
    <property type="evidence" value="ECO:0007669"/>
    <property type="project" value="InterPro"/>
</dbReference>
<dbReference type="EMBL" id="CP017269">
    <property type="protein sequence ID" value="AOT71600.1"/>
    <property type="molecule type" value="Genomic_DNA"/>
</dbReference>
<dbReference type="OrthoDB" id="1410840at2"/>
<keyword evidence="2" id="KW-0238">DNA-binding</keyword>
<dbReference type="KEGG" id="gfe:Gferi_19920"/>
<name>A0A1D8GL24_9FIRM</name>
<gene>
    <name evidence="6" type="ORF">Gferi_19920</name>
</gene>
<dbReference type="SUPFAM" id="SSF46689">
    <property type="entry name" value="Homeodomain-like"/>
    <property type="match status" value="2"/>
</dbReference>
<feature type="domain" description="HTH araC/xylS-type" evidence="5">
    <location>
        <begin position="345"/>
        <end position="443"/>
    </location>
</feature>
<evidence type="ECO:0000256" key="3">
    <source>
        <dbReference type="ARBA" id="ARBA00023163"/>
    </source>
</evidence>
<dbReference type="Gene3D" id="1.10.10.60">
    <property type="entry name" value="Homeodomain-like"/>
    <property type="match status" value="2"/>
</dbReference>
<keyword evidence="3" id="KW-0804">Transcription</keyword>
<evidence type="ECO:0000313" key="7">
    <source>
        <dbReference type="Proteomes" id="UP000095743"/>
    </source>
</evidence>
<protein>
    <submittedName>
        <fullName evidence="6">AraC family transcriptional regulator</fullName>
    </submittedName>
</protein>
<dbReference type="GO" id="GO:0043565">
    <property type="term" value="F:sequence-specific DNA binding"/>
    <property type="evidence" value="ECO:0007669"/>
    <property type="project" value="InterPro"/>
</dbReference>
<proteinExistence type="predicted"/>
<evidence type="ECO:0000256" key="4">
    <source>
        <dbReference type="SAM" id="Coils"/>
    </source>
</evidence>
<dbReference type="PRINTS" id="PR00032">
    <property type="entry name" value="HTHARAC"/>
</dbReference>
<evidence type="ECO:0000256" key="1">
    <source>
        <dbReference type="ARBA" id="ARBA00023015"/>
    </source>
</evidence>
<dbReference type="InterPro" id="IPR020449">
    <property type="entry name" value="Tscrpt_reg_AraC-type_HTH"/>
</dbReference>
<evidence type="ECO:0000259" key="5">
    <source>
        <dbReference type="PROSITE" id="PS01124"/>
    </source>
</evidence>
<evidence type="ECO:0000256" key="2">
    <source>
        <dbReference type="ARBA" id="ARBA00023125"/>
    </source>
</evidence>
<dbReference type="InterPro" id="IPR018771">
    <property type="entry name" value="PocR_dom"/>
</dbReference>
<keyword evidence="1" id="KW-0805">Transcription regulation</keyword>
<feature type="coiled-coil region" evidence="4">
    <location>
        <begin position="200"/>
        <end position="227"/>
    </location>
</feature>
<dbReference type="PROSITE" id="PS01124">
    <property type="entry name" value="HTH_ARAC_FAMILY_2"/>
    <property type="match status" value="1"/>
</dbReference>
<dbReference type="Pfam" id="PF12833">
    <property type="entry name" value="HTH_18"/>
    <property type="match status" value="1"/>
</dbReference>
<keyword evidence="7" id="KW-1185">Reference proteome</keyword>
<dbReference type="RefSeq" id="WP_069979615.1">
    <property type="nucleotide sequence ID" value="NZ_CP017269.1"/>
</dbReference>
<accession>A0A1D8GL24</accession>
<dbReference type="InterPro" id="IPR009057">
    <property type="entry name" value="Homeodomain-like_sf"/>
</dbReference>
<dbReference type="InterPro" id="IPR018062">
    <property type="entry name" value="HTH_AraC-typ_CS"/>
</dbReference>
<dbReference type="Pfam" id="PF10114">
    <property type="entry name" value="PocR"/>
    <property type="match status" value="1"/>
</dbReference>
<evidence type="ECO:0000313" key="6">
    <source>
        <dbReference type="EMBL" id="AOT71600.1"/>
    </source>
</evidence>
<reference evidence="6 7" key="1">
    <citation type="submission" date="2016-09" db="EMBL/GenBank/DDBJ databases">
        <title>Genomic analysis reveals versatility of anaerobic energy metabolism of Geosporobacter ferrireducens IRF9 of phylum Firmicutes.</title>
        <authorList>
            <person name="Kim S.-J."/>
        </authorList>
    </citation>
    <scope>NUCLEOTIDE SEQUENCE [LARGE SCALE GENOMIC DNA]</scope>
    <source>
        <strain evidence="6 7">IRF9</strain>
    </source>
</reference>
<dbReference type="SMART" id="SM00342">
    <property type="entry name" value="HTH_ARAC"/>
    <property type="match status" value="1"/>
</dbReference>
<dbReference type="InterPro" id="IPR018060">
    <property type="entry name" value="HTH_AraC"/>
</dbReference>
<dbReference type="STRING" id="1424294.Gferi_19920"/>
<dbReference type="PANTHER" id="PTHR43280:SF2">
    <property type="entry name" value="HTH-TYPE TRANSCRIPTIONAL REGULATOR EXSA"/>
    <property type="match status" value="1"/>
</dbReference>
<organism evidence="6 7">
    <name type="scientific">Geosporobacter ferrireducens</name>
    <dbReference type="NCBI Taxonomy" id="1424294"/>
    <lineage>
        <taxon>Bacteria</taxon>
        <taxon>Bacillati</taxon>
        <taxon>Bacillota</taxon>
        <taxon>Clostridia</taxon>
        <taxon>Peptostreptococcales</taxon>
        <taxon>Thermotaleaceae</taxon>
        <taxon>Geosporobacter</taxon>
    </lineage>
</organism>
<dbReference type="PANTHER" id="PTHR43280">
    <property type="entry name" value="ARAC-FAMILY TRANSCRIPTIONAL REGULATOR"/>
    <property type="match status" value="1"/>
</dbReference>
<sequence length="444" mass="50411">MSQEVKEQWQEDNASSRTNLLQLVDKNVLKKILDAFTKATGLTANIVDIKGRSIFSKADAQKNCKFCQLIWQLQQNKGLQRCRGAYARAGKQAAIFGEPYIFRCPAGLIEWAAPIIIGGEHLGSIICGQVLMWEPEEFFWIELREMNKTLTDDFYPLFNAAKDLKVISGNQVQGAADLLFVTANYIMEAGWENLRHRQELALQQSLLNEEIQNRKSLEEKLSAQTSNLNYSLEKERELVSKVKLGDIENAKKIFQGLLAEIFIIGAAKLPVIKARVLELGVILSRASVEGGADSNQALGISTEFLQDVSRFDSIEEIDLAAVKALERYLQAVQRNNKVKNRLAIQEIKKFIRNNAHKNLALEEIAASVYLSPYYVSRIFRENQNMTVMDYVTKVKVEEAKKLLRDPQYQIDDIAEKLGYCDGSYFSKVFRRNEGMSPTQFRHKA</sequence>
<dbReference type="Proteomes" id="UP000095743">
    <property type="component" value="Chromosome"/>
</dbReference>